<keyword evidence="3" id="KW-1185">Reference proteome</keyword>
<dbReference type="Proteomes" id="UP000298663">
    <property type="component" value="Chromosome X"/>
</dbReference>
<gene>
    <name evidence="2" type="ORF">L596_005960</name>
</gene>
<protein>
    <submittedName>
        <fullName evidence="2">Uncharacterized protein</fullName>
    </submittedName>
</protein>
<comment type="caution">
    <text evidence="2">The sequence shown here is derived from an EMBL/GenBank/DDBJ whole genome shotgun (WGS) entry which is preliminary data.</text>
</comment>
<dbReference type="AlphaFoldDB" id="A0A4U8V5L5"/>
<evidence type="ECO:0000313" key="3">
    <source>
        <dbReference type="Proteomes" id="UP000298663"/>
    </source>
</evidence>
<evidence type="ECO:0000256" key="1">
    <source>
        <dbReference type="SAM" id="MobiDB-lite"/>
    </source>
</evidence>
<name>A0A4U8V5L5_STECR</name>
<reference evidence="2 3" key="2">
    <citation type="journal article" date="2019" name="G3 (Bethesda)">
        <title>Hybrid Assembly of the Genome of the Entomopathogenic Nematode Steinernema carpocapsae Identifies the X-Chromosome.</title>
        <authorList>
            <person name="Serra L."/>
            <person name="Macchietto M."/>
            <person name="Macias-Munoz A."/>
            <person name="McGill C.J."/>
            <person name="Rodriguez I.M."/>
            <person name="Rodriguez B."/>
            <person name="Murad R."/>
            <person name="Mortazavi A."/>
        </authorList>
    </citation>
    <scope>NUCLEOTIDE SEQUENCE [LARGE SCALE GENOMIC DNA]</scope>
    <source>
        <strain evidence="2 3">ALL</strain>
    </source>
</reference>
<organism evidence="2 3">
    <name type="scientific">Steinernema carpocapsae</name>
    <name type="common">Entomopathogenic nematode</name>
    <dbReference type="NCBI Taxonomy" id="34508"/>
    <lineage>
        <taxon>Eukaryota</taxon>
        <taxon>Metazoa</taxon>
        <taxon>Ecdysozoa</taxon>
        <taxon>Nematoda</taxon>
        <taxon>Chromadorea</taxon>
        <taxon>Rhabditida</taxon>
        <taxon>Tylenchina</taxon>
        <taxon>Panagrolaimomorpha</taxon>
        <taxon>Strongyloidoidea</taxon>
        <taxon>Steinernematidae</taxon>
        <taxon>Steinernema</taxon>
    </lineage>
</organism>
<dbReference type="EMBL" id="CM016762">
    <property type="protein sequence ID" value="TMS39437.1"/>
    <property type="molecule type" value="Genomic_DNA"/>
</dbReference>
<sequence>MDSDEKQANTVAPTPTKHKATSPNIWELQPLDNAYSIPTLMDSEEHEHSLRVSPNRDGSQSERRHLRQGKDAFIKHQFITFLKTHQHASRTGSGSAGISAKV</sequence>
<feature type="region of interest" description="Disordered" evidence="1">
    <location>
        <begin position="1"/>
        <end position="25"/>
    </location>
</feature>
<proteinExistence type="predicted"/>
<feature type="region of interest" description="Disordered" evidence="1">
    <location>
        <begin position="44"/>
        <end position="70"/>
    </location>
</feature>
<reference evidence="2 3" key="1">
    <citation type="journal article" date="2015" name="Genome Biol.">
        <title>Comparative genomics of Steinernema reveals deeply conserved gene regulatory networks.</title>
        <authorList>
            <person name="Dillman A.R."/>
            <person name="Macchietto M."/>
            <person name="Porter C.F."/>
            <person name="Rogers A."/>
            <person name="Williams B."/>
            <person name="Antoshechkin I."/>
            <person name="Lee M.M."/>
            <person name="Goodwin Z."/>
            <person name="Lu X."/>
            <person name="Lewis E.E."/>
            <person name="Goodrich-Blair H."/>
            <person name="Stock S.P."/>
            <person name="Adams B.J."/>
            <person name="Sternberg P.W."/>
            <person name="Mortazavi A."/>
        </authorList>
    </citation>
    <scope>NUCLEOTIDE SEQUENCE [LARGE SCALE GENOMIC DNA]</scope>
    <source>
        <strain evidence="2 3">ALL</strain>
    </source>
</reference>
<evidence type="ECO:0000313" key="2">
    <source>
        <dbReference type="EMBL" id="TMS39437.1"/>
    </source>
</evidence>
<dbReference type="EMBL" id="AZBU02000001">
    <property type="protein sequence ID" value="TMS39437.1"/>
    <property type="molecule type" value="Genomic_DNA"/>
</dbReference>
<feature type="compositionally biased region" description="Basic and acidic residues" evidence="1">
    <location>
        <begin position="59"/>
        <end position="70"/>
    </location>
</feature>
<accession>A0A4U8V5L5</accession>